<reference evidence="1 2" key="1">
    <citation type="submission" date="2019-03" db="EMBL/GenBank/DDBJ databases">
        <title>Nematode-trapping fungi genome.</title>
        <authorList>
            <person name="Vidal-Diez De Ulzurrun G."/>
        </authorList>
    </citation>
    <scope>NUCLEOTIDE SEQUENCE [LARGE SCALE GENOMIC DNA]</scope>
    <source>
        <strain evidence="1 2">TWF154</strain>
    </source>
</reference>
<comment type="caution">
    <text evidence="1">The sequence shown here is derived from an EMBL/GenBank/DDBJ whole genome shotgun (WGS) entry which is preliminary data.</text>
</comment>
<sequence length="311" mass="35438">MAHPRSLYMPIRTQSRPSALVQPIPYLLPPDSPLGTAFATVEHILLRAGGIEVLIEMAPIALESLGRQWMPATAQEHAFAFFTDVLFPFFVIDHAITGTYSFGYHLRYGGFDRVIGRLIVINAQVLLWRRQKEPDNMIPLFKLIHTISHEIAHTFLSYCFAVSADPNDPNPPIEYTPPPLNYLDRYGDAAQIGEAGFWFDARVWGGAVFYSQMTTHFVGIPTSCWATRRRDSELNQECSGRTEILVSTTGAIKRGIPGYRFETRNYVKYYIWRFQLLVRTIDTHTCLSSLDSPVNDLSRRHHSPNYHLYAT</sequence>
<gene>
    <name evidence="1" type="ORF">EYR41_002921</name>
</gene>
<evidence type="ECO:0000313" key="2">
    <source>
        <dbReference type="Proteomes" id="UP000297595"/>
    </source>
</evidence>
<protein>
    <submittedName>
        <fullName evidence="1">Uncharacterized protein</fullName>
    </submittedName>
</protein>
<evidence type="ECO:0000313" key="1">
    <source>
        <dbReference type="EMBL" id="TGJ70910.1"/>
    </source>
</evidence>
<name>A0A8H2E1M9_ORBOL</name>
<dbReference type="AlphaFoldDB" id="A0A8H2E1M9"/>
<dbReference type="EMBL" id="SOZJ01000002">
    <property type="protein sequence ID" value="TGJ70910.1"/>
    <property type="molecule type" value="Genomic_DNA"/>
</dbReference>
<organism evidence="1 2">
    <name type="scientific">Orbilia oligospora</name>
    <name type="common">Nematode-trapping fungus</name>
    <name type="synonym">Arthrobotrys oligospora</name>
    <dbReference type="NCBI Taxonomy" id="2813651"/>
    <lineage>
        <taxon>Eukaryota</taxon>
        <taxon>Fungi</taxon>
        <taxon>Dikarya</taxon>
        <taxon>Ascomycota</taxon>
        <taxon>Pezizomycotina</taxon>
        <taxon>Orbiliomycetes</taxon>
        <taxon>Orbiliales</taxon>
        <taxon>Orbiliaceae</taxon>
        <taxon>Orbilia</taxon>
    </lineage>
</organism>
<accession>A0A8H2E1M9</accession>
<dbReference type="Proteomes" id="UP000297595">
    <property type="component" value="Unassembled WGS sequence"/>
</dbReference>
<proteinExistence type="predicted"/>